<dbReference type="CDD" id="cd12148">
    <property type="entry name" value="fungal_TF_MHR"/>
    <property type="match status" value="1"/>
</dbReference>
<feature type="region of interest" description="Disordered" evidence="4">
    <location>
        <begin position="687"/>
        <end position="729"/>
    </location>
</feature>
<dbReference type="InterPro" id="IPR007219">
    <property type="entry name" value="XnlR_reg_dom"/>
</dbReference>
<sequence length="1062" mass="117033">MPATKKEGSIPTQRAADKEAKRARGASYSPQQRNHILTLRYRRAVLLKLRCDKTVPCSSCKRRGCSAICPNGSLITGQGTRFVLADTEKLHQKIETMSDRIRDLENALSILQATVAPKESHPLLDRELLKIKSIIELHAAVQDGDTSLPLPEAIQEPEEQAIDSFGTLAIHDDGAATFYGPSAGSEGEASTTGFNQDMRVSPPRWDNSAVAQIASVFPFTNSIDTSYDELVEHYLPEWDVAAHLCSLYLETAPWFFGAVTSKQLHEELLPMWYEDNAKRAVVQSPESTNGGKGSPHELAIFFMVLCFGALTDMNLPPAPDNPVCDKYYDATKAALALESILERAPSVATVQTIALMGIYEGLKGSENSIEATWTLMGLASKDCARWQLSPAEVQKRRALFWELFITDGWQSLATGRLATFSLPFVDCELPLDPDQTMADNGTIHPSFPFWKARFGAECVAAVVQGTLTSRAPRYSIILELDRKIRDMELPKYAQEPPPEGAGLSQTMSHYMPHNYRELTLLYVHRCFFVHAITSNPLDPIKSQYAPSFLAGYRSACDLLASVGKQFSKFPSQIARFWVLWTHAFSSAVMISSVVTHGAQCKVAPAALLQLEVACKLFEAAAAYGGRAVKFLPIVRRLQEKAQAAFLDARNGIPRALANDIFRPSTVKNEDDEMAIFGGKTHVLTTSRSRANLRSPAPSPSQSGTSTGSAGLSTASAAMPTDNPSFTGVHPSLVSELNTFDMHIQSQLQNAYHSGNSFAHALLGRQPEASSRTVSDERRLLREGQERDARIAEQHRIEEQRRMEATRAQQQQHAYVQYQQQYTPSEQPYIDNYSRAAPPPMHSLQQTPSAAMPQSSGGAYDTHSYEQGRDDHSRPSTASYSSGSREYGVAGPSRDYPSRVPSRDYTSSVPSRDYSRGSGSSSELSSNAASREYMHASPVSSSSGFYWQDQVMGEPTAPPQHLQAYSRHPQPQAQHLPPARDSSLQAAHSSHHVASAQYSAPQQAPQHAQQQPYFTHPPPAPTFQHYTPDGAMQGVAADDQQLQQTWQNYMRNVGPSLLWFGRP</sequence>
<keyword evidence="3" id="KW-0175">Coiled coil</keyword>
<dbReference type="Pfam" id="PF04082">
    <property type="entry name" value="Fungal_trans"/>
    <property type="match status" value="1"/>
</dbReference>
<feature type="region of interest" description="Disordered" evidence="4">
    <location>
        <begin position="763"/>
        <end position="794"/>
    </location>
</feature>
<dbReference type="GO" id="GO:0008270">
    <property type="term" value="F:zinc ion binding"/>
    <property type="evidence" value="ECO:0007669"/>
    <property type="project" value="InterPro"/>
</dbReference>
<reference evidence="6 7" key="1">
    <citation type="journal article" date="2015" name="Fungal Genet. Biol.">
        <title>Evolution of novel wood decay mechanisms in Agaricales revealed by the genome sequences of Fistulina hepatica and Cylindrobasidium torrendii.</title>
        <authorList>
            <person name="Floudas D."/>
            <person name="Held B.W."/>
            <person name="Riley R."/>
            <person name="Nagy L.G."/>
            <person name="Koehler G."/>
            <person name="Ransdell A.S."/>
            <person name="Younus H."/>
            <person name="Chow J."/>
            <person name="Chiniquy J."/>
            <person name="Lipzen A."/>
            <person name="Tritt A."/>
            <person name="Sun H."/>
            <person name="Haridas S."/>
            <person name="LaButti K."/>
            <person name="Ohm R.A."/>
            <person name="Kues U."/>
            <person name="Blanchette R.A."/>
            <person name="Grigoriev I.V."/>
            <person name="Minto R.E."/>
            <person name="Hibbett D.S."/>
        </authorList>
    </citation>
    <scope>NUCLEOTIDE SEQUENCE [LARGE SCALE GENOMIC DNA]</scope>
    <source>
        <strain evidence="6 7">FP15055 ss-10</strain>
    </source>
</reference>
<feature type="compositionally biased region" description="Low complexity" evidence="4">
    <location>
        <begin position="915"/>
        <end position="925"/>
    </location>
</feature>
<dbReference type="STRING" id="1314674.A0A0D7BCZ4"/>
<dbReference type="GO" id="GO:0003677">
    <property type="term" value="F:DNA binding"/>
    <property type="evidence" value="ECO:0007669"/>
    <property type="project" value="InterPro"/>
</dbReference>
<evidence type="ECO:0000256" key="4">
    <source>
        <dbReference type="SAM" id="MobiDB-lite"/>
    </source>
</evidence>
<dbReference type="Proteomes" id="UP000054007">
    <property type="component" value="Unassembled WGS sequence"/>
</dbReference>
<keyword evidence="7" id="KW-1185">Reference proteome</keyword>
<evidence type="ECO:0000256" key="1">
    <source>
        <dbReference type="ARBA" id="ARBA00004123"/>
    </source>
</evidence>
<evidence type="ECO:0000256" key="3">
    <source>
        <dbReference type="SAM" id="Coils"/>
    </source>
</evidence>
<organism evidence="6 7">
    <name type="scientific">Cylindrobasidium torrendii FP15055 ss-10</name>
    <dbReference type="NCBI Taxonomy" id="1314674"/>
    <lineage>
        <taxon>Eukaryota</taxon>
        <taxon>Fungi</taxon>
        <taxon>Dikarya</taxon>
        <taxon>Basidiomycota</taxon>
        <taxon>Agaricomycotina</taxon>
        <taxon>Agaricomycetes</taxon>
        <taxon>Agaricomycetidae</taxon>
        <taxon>Agaricales</taxon>
        <taxon>Marasmiineae</taxon>
        <taxon>Physalacriaceae</taxon>
        <taxon>Cylindrobasidium</taxon>
    </lineage>
</organism>
<feature type="compositionally biased region" description="Basic and acidic residues" evidence="4">
    <location>
        <begin position="773"/>
        <end position="794"/>
    </location>
</feature>
<dbReference type="GO" id="GO:0006351">
    <property type="term" value="P:DNA-templated transcription"/>
    <property type="evidence" value="ECO:0007669"/>
    <property type="project" value="InterPro"/>
</dbReference>
<feature type="compositionally biased region" description="Low complexity" evidence="4">
    <location>
        <begin position="967"/>
        <end position="1012"/>
    </location>
</feature>
<dbReference type="AlphaFoldDB" id="A0A0D7BCZ4"/>
<accession>A0A0D7BCZ4</accession>
<feature type="region of interest" description="Disordered" evidence="4">
    <location>
        <begin position="828"/>
        <end position="925"/>
    </location>
</feature>
<dbReference type="InterPro" id="IPR017896">
    <property type="entry name" value="4Fe4S_Fe-S-bd"/>
</dbReference>
<feature type="compositionally biased region" description="Basic and acidic residues" evidence="4">
    <location>
        <begin position="862"/>
        <end position="873"/>
    </location>
</feature>
<evidence type="ECO:0000259" key="5">
    <source>
        <dbReference type="PROSITE" id="PS51379"/>
    </source>
</evidence>
<feature type="region of interest" description="Disordered" evidence="4">
    <location>
        <begin position="949"/>
        <end position="1029"/>
    </location>
</feature>
<dbReference type="PANTHER" id="PTHR31001:SF56">
    <property type="entry name" value="ZN(2)-C6 FUNGAL-TYPE DOMAIN-CONTAINING PROTEIN"/>
    <property type="match status" value="1"/>
</dbReference>
<dbReference type="OrthoDB" id="424974at2759"/>
<evidence type="ECO:0000313" key="6">
    <source>
        <dbReference type="EMBL" id="KIY68115.1"/>
    </source>
</evidence>
<feature type="coiled-coil region" evidence="3">
    <location>
        <begin position="87"/>
        <end position="114"/>
    </location>
</feature>
<name>A0A0D7BCZ4_9AGAR</name>
<evidence type="ECO:0000256" key="2">
    <source>
        <dbReference type="ARBA" id="ARBA00023242"/>
    </source>
</evidence>
<feature type="compositionally biased region" description="Polar residues" evidence="4">
    <location>
        <begin position="874"/>
        <end position="883"/>
    </location>
</feature>
<keyword evidence="2" id="KW-0539">Nucleus</keyword>
<gene>
    <name evidence="6" type="ORF">CYLTODRAFT_421875</name>
</gene>
<evidence type="ECO:0000313" key="7">
    <source>
        <dbReference type="Proteomes" id="UP000054007"/>
    </source>
</evidence>
<dbReference type="InterPro" id="IPR050613">
    <property type="entry name" value="Sec_Metabolite_Reg"/>
</dbReference>
<feature type="compositionally biased region" description="Low complexity" evidence="4">
    <location>
        <begin position="699"/>
        <end position="717"/>
    </location>
</feature>
<protein>
    <recommendedName>
        <fullName evidence="5">4Fe-4S ferredoxin-type domain-containing protein</fullName>
    </recommendedName>
</protein>
<dbReference type="EMBL" id="KN880509">
    <property type="protein sequence ID" value="KIY68115.1"/>
    <property type="molecule type" value="Genomic_DNA"/>
</dbReference>
<dbReference type="PANTHER" id="PTHR31001">
    <property type="entry name" value="UNCHARACTERIZED TRANSCRIPTIONAL REGULATORY PROTEIN"/>
    <property type="match status" value="1"/>
</dbReference>
<dbReference type="GO" id="GO:0005634">
    <property type="term" value="C:nucleus"/>
    <property type="evidence" value="ECO:0007669"/>
    <property type="project" value="UniProtKB-SubCell"/>
</dbReference>
<comment type="subcellular location">
    <subcellularLocation>
        <location evidence="1">Nucleus</location>
    </subcellularLocation>
</comment>
<feature type="domain" description="4Fe-4S ferredoxin-type" evidence="5">
    <location>
        <begin position="47"/>
        <end position="79"/>
    </location>
</feature>
<feature type="region of interest" description="Disordered" evidence="4">
    <location>
        <begin position="1"/>
        <end position="29"/>
    </location>
</feature>
<feature type="compositionally biased region" description="Polar residues" evidence="4">
    <location>
        <begin position="842"/>
        <end position="856"/>
    </location>
</feature>
<feature type="non-terminal residue" evidence="6">
    <location>
        <position position="1062"/>
    </location>
</feature>
<proteinExistence type="predicted"/>
<dbReference type="PROSITE" id="PS51379">
    <property type="entry name" value="4FE4S_FER_2"/>
    <property type="match status" value="1"/>
</dbReference>